<gene>
    <name evidence="1" type="ORF">HK100_009765</name>
</gene>
<reference evidence="1" key="1">
    <citation type="submission" date="2020-05" db="EMBL/GenBank/DDBJ databases">
        <title>Phylogenomic resolution of chytrid fungi.</title>
        <authorList>
            <person name="Stajich J.E."/>
            <person name="Amses K."/>
            <person name="Simmons R."/>
            <person name="Seto K."/>
            <person name="Myers J."/>
            <person name="Bonds A."/>
            <person name="Quandt C.A."/>
            <person name="Barry K."/>
            <person name="Liu P."/>
            <person name="Grigoriev I."/>
            <person name="Longcore J.E."/>
            <person name="James T.Y."/>
        </authorList>
    </citation>
    <scope>NUCLEOTIDE SEQUENCE</scope>
    <source>
        <strain evidence="1">JEL0513</strain>
    </source>
</reference>
<dbReference type="EMBL" id="JADGJH010005115">
    <property type="protein sequence ID" value="KAJ3082067.1"/>
    <property type="molecule type" value="Genomic_DNA"/>
</dbReference>
<keyword evidence="2" id="KW-1185">Reference proteome</keyword>
<accession>A0AAD5SM39</accession>
<organism evidence="1 2">
    <name type="scientific">Physocladia obscura</name>
    <dbReference type="NCBI Taxonomy" id="109957"/>
    <lineage>
        <taxon>Eukaryota</taxon>
        <taxon>Fungi</taxon>
        <taxon>Fungi incertae sedis</taxon>
        <taxon>Chytridiomycota</taxon>
        <taxon>Chytridiomycota incertae sedis</taxon>
        <taxon>Chytridiomycetes</taxon>
        <taxon>Chytridiales</taxon>
        <taxon>Chytriomycetaceae</taxon>
        <taxon>Physocladia</taxon>
    </lineage>
</organism>
<proteinExistence type="predicted"/>
<name>A0AAD5SM39_9FUNG</name>
<evidence type="ECO:0000313" key="2">
    <source>
        <dbReference type="Proteomes" id="UP001211907"/>
    </source>
</evidence>
<protein>
    <submittedName>
        <fullName evidence="1">Uncharacterized protein</fullName>
    </submittedName>
</protein>
<comment type="caution">
    <text evidence="1">The sequence shown here is derived from an EMBL/GenBank/DDBJ whole genome shotgun (WGS) entry which is preliminary data.</text>
</comment>
<sequence length="283" mass="29775">MSQSPPNKLLETSVQALVFKTVKIIIEEPAVVARTFDDFELAPQLLPQNLSKLSYEEIAPFLFVRDGNGGVFSVEVREFVRKGFAVGGSDKSVASVAGYGSALITTVPLQHDGSTAGSVRLVTPAIKHTPSGSIGGGGKKEGGSIKSSASYRAGTPVKFEDLKDAISLHSSSELQYSTEGGSIRTVTPGPKTKIDVKKLLNNISSSITRVGDKNQLLEPGIMTGKHYGGRFSGSLGKSANSSNKNASTVVGTLLEIGDVKEYDFPADSLDNGTYLATTKAAFD</sequence>
<dbReference type="AlphaFoldDB" id="A0AAD5SM39"/>
<dbReference type="Proteomes" id="UP001211907">
    <property type="component" value="Unassembled WGS sequence"/>
</dbReference>
<evidence type="ECO:0000313" key="1">
    <source>
        <dbReference type="EMBL" id="KAJ3082067.1"/>
    </source>
</evidence>